<dbReference type="PANTHER" id="PTHR34351:SF2">
    <property type="entry name" value="DUF58 DOMAIN-CONTAINING PROTEIN"/>
    <property type="match status" value="1"/>
</dbReference>
<dbReference type="InterPro" id="IPR002881">
    <property type="entry name" value="DUF58"/>
</dbReference>
<dbReference type="STRING" id="252246.SAMN05421799_101251"/>
<gene>
    <name evidence="2" type="ORF">SAMN05421799_101251</name>
</gene>
<dbReference type="EMBL" id="FTOO01000001">
    <property type="protein sequence ID" value="SIS54470.1"/>
    <property type="molecule type" value="Genomic_DNA"/>
</dbReference>
<keyword evidence="3" id="KW-1185">Reference proteome</keyword>
<feature type="domain" description="DUF58" evidence="1">
    <location>
        <begin position="177"/>
        <end position="306"/>
    </location>
</feature>
<organism evidence="2 3">
    <name type="scientific">Alicyclobacillus vulcanalis</name>
    <dbReference type="NCBI Taxonomy" id="252246"/>
    <lineage>
        <taxon>Bacteria</taxon>
        <taxon>Bacillati</taxon>
        <taxon>Bacillota</taxon>
        <taxon>Bacilli</taxon>
        <taxon>Bacillales</taxon>
        <taxon>Alicyclobacillaceae</taxon>
        <taxon>Alicyclobacillus</taxon>
    </lineage>
</organism>
<dbReference type="AlphaFoldDB" id="A0A1N7JYQ9"/>
<protein>
    <recommendedName>
        <fullName evidence="1">DUF58 domain-containing protein</fullName>
    </recommendedName>
</protein>
<evidence type="ECO:0000259" key="1">
    <source>
        <dbReference type="Pfam" id="PF01882"/>
    </source>
</evidence>
<evidence type="ECO:0000313" key="3">
    <source>
        <dbReference type="Proteomes" id="UP000186156"/>
    </source>
</evidence>
<evidence type="ECO:0000313" key="2">
    <source>
        <dbReference type="EMBL" id="SIS54470.1"/>
    </source>
</evidence>
<sequence length="350" mass="40499">MFMISLLLIVLILVWLWPLLWYSAVQGHVECVLSCSRVECDIGEQLTVQFVIRNRGLAPLPFVLVHIRLPEQLSANATEPCSEMFLKTSIWFKSQAKAIFHVYGFQRGPCTISDVSIMGHEGFGLMTRPLTSVVSSVHLAVRPERITFQKYKYASMLHGDYRSNRLLVPDETWFRGIRPYAYGDPVKYIDWRATAHLGHLAVREFFSTIERQALIILNAQVCEPYWLRTDKRSFESFVKEIVALTNFLQSLRFDVWFSTNSAVLGRKHPHYPVKLRQTGDIRSILAHAQPFVTCSLEALFETLLRLVDVQTKHIFLFSEWESDKQKSLIEQLTRKGLRIEIIDQKEVQNP</sequence>
<proteinExistence type="predicted"/>
<dbReference type="Proteomes" id="UP000186156">
    <property type="component" value="Unassembled WGS sequence"/>
</dbReference>
<name>A0A1N7JYQ9_9BACL</name>
<dbReference type="Pfam" id="PF01882">
    <property type="entry name" value="DUF58"/>
    <property type="match status" value="1"/>
</dbReference>
<accession>A0A1N7JYQ9</accession>
<reference evidence="3" key="1">
    <citation type="submission" date="2017-01" db="EMBL/GenBank/DDBJ databases">
        <authorList>
            <person name="Varghese N."/>
            <person name="Submissions S."/>
        </authorList>
    </citation>
    <scope>NUCLEOTIDE SEQUENCE [LARGE SCALE GENOMIC DNA]</scope>
    <source>
        <strain evidence="3">DSM 16176</strain>
    </source>
</reference>
<dbReference type="PANTHER" id="PTHR34351">
    <property type="entry name" value="SLR1927 PROTEIN-RELATED"/>
    <property type="match status" value="1"/>
</dbReference>